<proteinExistence type="predicted"/>
<feature type="domain" description="DDE Tnp4" evidence="3">
    <location>
        <begin position="108"/>
        <end position="251"/>
    </location>
</feature>
<evidence type="ECO:0000259" key="4">
    <source>
        <dbReference type="Pfam" id="PF13613"/>
    </source>
</evidence>
<dbReference type="Pfam" id="PF13359">
    <property type="entry name" value="DDE_Tnp_4"/>
    <property type="match status" value="1"/>
</dbReference>
<accession>A0ABU4LM80</accession>
<evidence type="ECO:0000256" key="1">
    <source>
        <dbReference type="ARBA" id="ARBA00001968"/>
    </source>
</evidence>
<dbReference type="Proteomes" id="UP001271723">
    <property type="component" value="Unassembled WGS sequence"/>
</dbReference>
<evidence type="ECO:0000313" key="6">
    <source>
        <dbReference type="Proteomes" id="UP001271723"/>
    </source>
</evidence>
<evidence type="ECO:0000259" key="3">
    <source>
        <dbReference type="Pfam" id="PF13359"/>
    </source>
</evidence>
<reference evidence="5 6" key="1">
    <citation type="journal article" date="2023" name="Microb. Genom.">
        <title>Mesoterricola silvestris gen. nov., sp. nov., Mesoterricola sediminis sp. nov., Geothrix oryzae sp. nov., Geothrix edaphica sp. nov., Geothrix rubra sp. nov., and Geothrix limicola sp. nov., six novel members of Acidobacteriota isolated from soils.</title>
        <authorList>
            <person name="Weisberg A.J."/>
            <person name="Pearce E."/>
            <person name="Kramer C.G."/>
            <person name="Chang J.H."/>
            <person name="Clarke C.R."/>
        </authorList>
    </citation>
    <scope>NUCLEOTIDE SEQUENCE [LARGE SCALE GENOMIC DNA]</scope>
    <source>
        <strain evidence="5 6">NRRL_B-2795</strain>
    </source>
</reference>
<comment type="cofactor">
    <cofactor evidence="1">
        <name>a divalent metal cation</name>
        <dbReference type="ChEBI" id="CHEBI:60240"/>
    </cofactor>
</comment>
<sequence length="269" mass="29633">MRGVLRAQPLWVETFTGLRMRQFERLLKVVRERGGNGPGGGRPWCLPLADRVLLVAVYYRTNLTMRQLAPLFGCSPATVCRVIQRLRPLPAIEPAARPADAVERLWIVDGTLIPVRDRTTGASSRNYRFSANVQVVIDADTKLVVAAARPVPGNTADATAWRDSGLAANCEGVTVLGDGAYINTGLVVPHRRRPGRALLPGEEEDNAEHRTVRARVEHAFARMKHYKILRDCRQRGNGLHHAVQAVAHMHNIALGPVVRLSRIPAPLSP</sequence>
<organism evidence="5 6">
    <name type="scientific">Streptomyces griseiscabiei</name>
    <dbReference type="NCBI Taxonomy" id="2993540"/>
    <lineage>
        <taxon>Bacteria</taxon>
        <taxon>Bacillati</taxon>
        <taxon>Actinomycetota</taxon>
        <taxon>Actinomycetes</taxon>
        <taxon>Kitasatosporales</taxon>
        <taxon>Streptomycetaceae</taxon>
        <taxon>Streptomyces</taxon>
    </lineage>
</organism>
<keyword evidence="2" id="KW-0479">Metal-binding</keyword>
<evidence type="ECO:0000313" key="5">
    <source>
        <dbReference type="EMBL" id="MDX2916335.1"/>
    </source>
</evidence>
<keyword evidence="6" id="KW-1185">Reference proteome</keyword>
<dbReference type="RefSeq" id="WP_086752239.1">
    <property type="nucleotide sequence ID" value="NZ_JARAVY010000048.1"/>
</dbReference>
<dbReference type="EMBL" id="JARAVY010000048">
    <property type="protein sequence ID" value="MDX2916335.1"/>
    <property type="molecule type" value="Genomic_DNA"/>
</dbReference>
<dbReference type="InterPro" id="IPR027805">
    <property type="entry name" value="Transposase_HTH_dom"/>
</dbReference>
<comment type="caution">
    <text evidence="5">The sequence shown here is derived from an EMBL/GenBank/DDBJ whole genome shotgun (WGS) entry which is preliminary data.</text>
</comment>
<gene>
    <name evidence="5" type="ORF">PV517_47690</name>
</gene>
<name>A0ABU4LM80_9ACTN</name>
<dbReference type="Pfam" id="PF13613">
    <property type="entry name" value="HTH_Tnp_4"/>
    <property type="match status" value="1"/>
</dbReference>
<dbReference type="InterPro" id="IPR027806">
    <property type="entry name" value="HARBI1_dom"/>
</dbReference>
<evidence type="ECO:0000256" key="2">
    <source>
        <dbReference type="ARBA" id="ARBA00022723"/>
    </source>
</evidence>
<feature type="domain" description="Transposase Helix-turn-helix" evidence="4">
    <location>
        <begin position="44"/>
        <end position="91"/>
    </location>
</feature>
<protein>
    <submittedName>
        <fullName evidence="5">Transposase family protein</fullName>
    </submittedName>
</protein>